<keyword evidence="2" id="KW-1185">Reference proteome</keyword>
<dbReference type="Pfam" id="PF13242">
    <property type="entry name" value="Hydrolase_like"/>
    <property type="match status" value="1"/>
</dbReference>
<dbReference type="Proteomes" id="UP000326268">
    <property type="component" value="Unassembled WGS sequence"/>
</dbReference>
<accession>A0A5N7A053</accession>
<sequence length="328" mass="35834">MTPKPRTLLLTLDAFETLFHPRPSVPEQYASAAHHFGLPKTAITAERVFAAFKPAFKAQSKARPNYGRDDVIRGHYGGPRQWWGEIIRATFVQVLAEQHQQYNNNTTATTNNNNNNDSSGVQADLPEGLVGYLLDRFASKEGYALYDDVGPFFSRIRAVKENGGRLGPFERVVIGVISNSDDRVPAVLKSLGLRVGDCRADEGVDSMRLSGFEERSSSGVVEGSAVNDGVNDIDLVVTSYEAGVEKPSPRIFEVARRQAKALARGDNLGDWTCVHVGDDLEKDYRAAVGAGWHGYFLARGDDAARSGHGDTNVIQSLVDLVPLLEAYP</sequence>
<dbReference type="Gene3D" id="1.10.150.720">
    <property type="entry name" value="Haloacid dehalogenase-like hydrolase"/>
    <property type="match status" value="1"/>
</dbReference>
<dbReference type="PANTHER" id="PTHR46191">
    <property type="match status" value="1"/>
</dbReference>
<dbReference type="EMBL" id="ML737719">
    <property type="protein sequence ID" value="KAE8361940.1"/>
    <property type="molecule type" value="Genomic_DNA"/>
</dbReference>
<evidence type="ECO:0008006" key="3">
    <source>
        <dbReference type="Google" id="ProtNLM"/>
    </source>
</evidence>
<dbReference type="InterPro" id="IPR044924">
    <property type="entry name" value="HAD-SF_hydro_IA_REG-2-like_cap"/>
</dbReference>
<dbReference type="InterPro" id="IPR051828">
    <property type="entry name" value="HAD-like_hydrolase_domain"/>
</dbReference>
<name>A0A5N7A053_9EURO</name>
<dbReference type="RefSeq" id="XP_031925021.1">
    <property type="nucleotide sequence ID" value="XM_032076095.1"/>
</dbReference>
<reference evidence="1 2" key="1">
    <citation type="submission" date="2019-04" db="EMBL/GenBank/DDBJ databases">
        <title>Friends and foes A comparative genomics studyof 23 Aspergillus species from section Flavi.</title>
        <authorList>
            <consortium name="DOE Joint Genome Institute"/>
            <person name="Kjaerbolling I."/>
            <person name="Vesth T."/>
            <person name="Frisvad J.C."/>
            <person name="Nybo J.L."/>
            <person name="Theobald S."/>
            <person name="Kildgaard S."/>
            <person name="Isbrandt T."/>
            <person name="Kuo A."/>
            <person name="Sato A."/>
            <person name="Lyhne E.K."/>
            <person name="Kogle M.E."/>
            <person name="Wiebenga A."/>
            <person name="Kun R.S."/>
            <person name="Lubbers R.J."/>
            <person name="Makela M.R."/>
            <person name="Barry K."/>
            <person name="Chovatia M."/>
            <person name="Clum A."/>
            <person name="Daum C."/>
            <person name="Haridas S."/>
            <person name="He G."/>
            <person name="LaButti K."/>
            <person name="Lipzen A."/>
            <person name="Mondo S."/>
            <person name="Riley R."/>
            <person name="Salamov A."/>
            <person name="Simmons B.A."/>
            <person name="Magnuson J.K."/>
            <person name="Henrissat B."/>
            <person name="Mortensen U.H."/>
            <person name="Larsen T.O."/>
            <person name="Devries R.P."/>
            <person name="Grigoriev I.V."/>
            <person name="Machida M."/>
            <person name="Baker S.E."/>
            <person name="Andersen M.R."/>
        </authorList>
    </citation>
    <scope>NUCLEOTIDE SEQUENCE [LARGE SCALE GENOMIC DNA]</scope>
    <source>
        <strain evidence="1 2">CBS 763.97</strain>
    </source>
</reference>
<dbReference type="InterPro" id="IPR023214">
    <property type="entry name" value="HAD_sf"/>
</dbReference>
<protein>
    <recommendedName>
        <fullName evidence="3">Haloacid dehalogenase-like hydrolase</fullName>
    </recommendedName>
</protein>
<gene>
    <name evidence="1" type="ORF">BDV27DRAFT_23625</name>
</gene>
<proteinExistence type="predicted"/>
<dbReference type="OrthoDB" id="444127at2759"/>
<dbReference type="AlphaFoldDB" id="A0A5N7A053"/>
<dbReference type="PANTHER" id="PTHR46191:SF2">
    <property type="entry name" value="HALOACID DEHALOGENASE-LIKE HYDROLASE DOMAIN-CONTAINING PROTEIN 3"/>
    <property type="match status" value="1"/>
</dbReference>
<dbReference type="Gene3D" id="3.40.50.1000">
    <property type="entry name" value="HAD superfamily/HAD-like"/>
    <property type="match status" value="1"/>
</dbReference>
<organism evidence="1 2">
    <name type="scientific">Aspergillus caelatus</name>
    <dbReference type="NCBI Taxonomy" id="61420"/>
    <lineage>
        <taxon>Eukaryota</taxon>
        <taxon>Fungi</taxon>
        <taxon>Dikarya</taxon>
        <taxon>Ascomycota</taxon>
        <taxon>Pezizomycotina</taxon>
        <taxon>Eurotiomycetes</taxon>
        <taxon>Eurotiomycetidae</taxon>
        <taxon>Eurotiales</taxon>
        <taxon>Aspergillaceae</taxon>
        <taxon>Aspergillus</taxon>
        <taxon>Aspergillus subgen. Circumdati</taxon>
    </lineage>
</organism>
<evidence type="ECO:0000313" key="1">
    <source>
        <dbReference type="EMBL" id="KAE8361940.1"/>
    </source>
</evidence>
<dbReference type="GeneID" id="43660541"/>
<dbReference type="InterPro" id="IPR036412">
    <property type="entry name" value="HAD-like_sf"/>
</dbReference>
<dbReference type="GO" id="GO:0005634">
    <property type="term" value="C:nucleus"/>
    <property type="evidence" value="ECO:0007669"/>
    <property type="project" value="TreeGrafter"/>
</dbReference>
<dbReference type="SUPFAM" id="SSF56784">
    <property type="entry name" value="HAD-like"/>
    <property type="match status" value="1"/>
</dbReference>
<evidence type="ECO:0000313" key="2">
    <source>
        <dbReference type="Proteomes" id="UP000326268"/>
    </source>
</evidence>